<dbReference type="HAMAP" id="MF_00658">
    <property type="entry name" value="23SrRNA_methyltr_H"/>
    <property type="match status" value="1"/>
</dbReference>
<sequence>MKLGLICIGRLKAGPERELFARYAERINALRRLGLEGLELKEIDESKASSSAERSSREAMELLAALPAESRFAAFDERGRGETSVAFAQFIASERDRGCKALWFAIGGAEGLDESVRARATAVLSFGAMTLPHQLARILAAEQIYRAMTILSGHPYHRG</sequence>
<comment type="caution">
    <text evidence="5">Lacks conserved residue(s) required for the propagation of feature annotation.</text>
</comment>
<dbReference type="Pfam" id="PF02590">
    <property type="entry name" value="SPOUT_MTase"/>
    <property type="match status" value="1"/>
</dbReference>
<gene>
    <name evidence="5 6" type="primary">rlmH</name>
    <name evidence="6" type="ORF">EHO51_08935</name>
</gene>
<dbReference type="InterPro" id="IPR029028">
    <property type="entry name" value="Alpha/beta_knot_MTases"/>
</dbReference>
<dbReference type="NCBIfam" id="NF000989">
    <property type="entry name" value="PRK00103.2-3"/>
    <property type="match status" value="1"/>
</dbReference>
<dbReference type="GO" id="GO:0070038">
    <property type="term" value="F:rRNA (pseudouridine-N3-)-methyltransferase activity"/>
    <property type="evidence" value="ECO:0007669"/>
    <property type="project" value="UniProtKB-UniRule"/>
</dbReference>
<dbReference type="AlphaFoldDB" id="A0A3G8M5I2"/>
<comment type="subcellular location">
    <subcellularLocation>
        <location evidence="5">Cytoplasm</location>
    </subcellularLocation>
</comment>
<evidence type="ECO:0000313" key="7">
    <source>
        <dbReference type="Proteomes" id="UP000273982"/>
    </source>
</evidence>
<dbReference type="Gene3D" id="3.40.1280.10">
    <property type="match status" value="1"/>
</dbReference>
<keyword evidence="5" id="KW-0698">rRNA processing</keyword>
<dbReference type="PANTHER" id="PTHR33603:SF1">
    <property type="entry name" value="RIBOSOMAL RNA LARGE SUBUNIT METHYLTRANSFERASE H"/>
    <property type="match status" value="1"/>
</dbReference>
<dbReference type="SUPFAM" id="SSF75217">
    <property type="entry name" value="alpha/beta knot"/>
    <property type="match status" value="1"/>
</dbReference>
<organism evidence="6 7">
    <name type="scientific">Methylocystis rosea</name>
    <dbReference type="NCBI Taxonomy" id="173366"/>
    <lineage>
        <taxon>Bacteria</taxon>
        <taxon>Pseudomonadati</taxon>
        <taxon>Pseudomonadota</taxon>
        <taxon>Alphaproteobacteria</taxon>
        <taxon>Hyphomicrobiales</taxon>
        <taxon>Methylocystaceae</taxon>
        <taxon>Methylocystis</taxon>
    </lineage>
</organism>
<evidence type="ECO:0000256" key="4">
    <source>
        <dbReference type="ARBA" id="ARBA00038303"/>
    </source>
</evidence>
<dbReference type="InterPro" id="IPR029026">
    <property type="entry name" value="tRNA_m1G_MTases_N"/>
</dbReference>
<reference evidence="6 7" key="1">
    <citation type="submission" date="2018-11" db="EMBL/GenBank/DDBJ databases">
        <title>Genome squencing of methanotrophic bacteria isolated from alkaline groundwater in Korea.</title>
        <authorList>
            <person name="Nguyen L.N."/>
        </authorList>
    </citation>
    <scope>NUCLEOTIDE SEQUENCE [LARGE SCALE GENOMIC DNA]</scope>
    <source>
        <strain evidence="6 7">GW6</strain>
    </source>
</reference>
<keyword evidence="1 5" id="KW-0489">Methyltransferase</keyword>
<comment type="catalytic activity">
    <reaction evidence="5">
        <text>pseudouridine(1915) in 23S rRNA + S-adenosyl-L-methionine = N(3)-methylpseudouridine(1915) in 23S rRNA + S-adenosyl-L-homocysteine + H(+)</text>
        <dbReference type="Rhea" id="RHEA:42752"/>
        <dbReference type="Rhea" id="RHEA-COMP:10221"/>
        <dbReference type="Rhea" id="RHEA-COMP:10222"/>
        <dbReference type="ChEBI" id="CHEBI:15378"/>
        <dbReference type="ChEBI" id="CHEBI:57856"/>
        <dbReference type="ChEBI" id="CHEBI:59789"/>
        <dbReference type="ChEBI" id="CHEBI:65314"/>
        <dbReference type="ChEBI" id="CHEBI:74486"/>
        <dbReference type="EC" id="2.1.1.177"/>
    </reaction>
</comment>
<protein>
    <recommendedName>
        <fullName evidence="5">Ribosomal RNA large subunit methyltransferase H</fullName>
        <ecNumber evidence="5">2.1.1.177</ecNumber>
    </recommendedName>
    <alternativeName>
        <fullName evidence="5">23S rRNA (pseudouridine1915-N3)-methyltransferase</fullName>
    </alternativeName>
    <alternativeName>
        <fullName evidence="5">23S rRNA m3Psi1915 methyltransferase</fullName>
    </alternativeName>
    <alternativeName>
        <fullName evidence="5">rRNA (pseudouridine-N3-)-methyltransferase RlmH</fullName>
    </alternativeName>
</protein>
<accession>A0A3G8M5I2</accession>
<feature type="binding site" evidence="5">
    <location>
        <begin position="126"/>
        <end position="131"/>
    </location>
    <ligand>
        <name>S-adenosyl-L-methionine</name>
        <dbReference type="ChEBI" id="CHEBI:59789"/>
    </ligand>
</feature>
<evidence type="ECO:0000313" key="6">
    <source>
        <dbReference type="EMBL" id="AZG76844.1"/>
    </source>
</evidence>
<comment type="similarity">
    <text evidence="4 5">Belongs to the RNA methyltransferase RlmH family.</text>
</comment>
<dbReference type="PIRSF" id="PIRSF004505">
    <property type="entry name" value="MT_bac"/>
    <property type="match status" value="1"/>
</dbReference>
<name>A0A3G8M5I2_9HYPH</name>
<dbReference type="EMBL" id="CP034086">
    <property type="protein sequence ID" value="AZG76844.1"/>
    <property type="molecule type" value="Genomic_DNA"/>
</dbReference>
<dbReference type="GO" id="GO:0005737">
    <property type="term" value="C:cytoplasm"/>
    <property type="evidence" value="ECO:0007669"/>
    <property type="project" value="UniProtKB-SubCell"/>
</dbReference>
<dbReference type="EC" id="2.1.1.177" evidence="5"/>
<comment type="subunit">
    <text evidence="5">Homodimer.</text>
</comment>
<evidence type="ECO:0000256" key="5">
    <source>
        <dbReference type="HAMAP-Rule" id="MF_00658"/>
    </source>
</evidence>
<dbReference type="KEGG" id="mros:EHO51_08935"/>
<keyword evidence="3 5" id="KW-0949">S-adenosyl-L-methionine</keyword>
<dbReference type="Proteomes" id="UP000273982">
    <property type="component" value="Chromosome"/>
</dbReference>
<keyword evidence="5" id="KW-0963">Cytoplasm</keyword>
<comment type="function">
    <text evidence="5">Specifically methylates the pseudouridine at position 1915 (m3Psi1915) in 23S rRNA.</text>
</comment>
<dbReference type="RefSeq" id="WP_124738590.1">
    <property type="nucleotide sequence ID" value="NZ_CP034086.1"/>
</dbReference>
<dbReference type="InterPro" id="IPR003742">
    <property type="entry name" value="RlmH-like"/>
</dbReference>
<dbReference type="PANTHER" id="PTHR33603">
    <property type="entry name" value="METHYLTRANSFERASE"/>
    <property type="match status" value="1"/>
</dbReference>
<evidence type="ECO:0000256" key="3">
    <source>
        <dbReference type="ARBA" id="ARBA00022691"/>
    </source>
</evidence>
<feature type="binding site" evidence="5">
    <location>
        <position position="107"/>
    </location>
    <ligand>
        <name>S-adenosyl-L-methionine</name>
        <dbReference type="ChEBI" id="CHEBI:59789"/>
    </ligand>
</feature>
<proteinExistence type="inferred from homology"/>
<keyword evidence="2 5" id="KW-0808">Transferase</keyword>
<evidence type="ECO:0000256" key="1">
    <source>
        <dbReference type="ARBA" id="ARBA00022603"/>
    </source>
</evidence>
<dbReference type="CDD" id="cd18081">
    <property type="entry name" value="RlmH-like"/>
    <property type="match status" value="1"/>
</dbReference>
<evidence type="ECO:0000256" key="2">
    <source>
        <dbReference type="ARBA" id="ARBA00022679"/>
    </source>
</evidence>